<reference evidence="1" key="1">
    <citation type="submission" date="2018-02" db="EMBL/GenBank/DDBJ databases">
        <title>Rhizophora mucronata_Transcriptome.</title>
        <authorList>
            <person name="Meera S.P."/>
            <person name="Sreeshan A."/>
            <person name="Augustine A."/>
        </authorList>
    </citation>
    <scope>NUCLEOTIDE SEQUENCE</scope>
    <source>
        <tissue evidence="1">Leaf</tissue>
    </source>
</reference>
<evidence type="ECO:0000313" key="1">
    <source>
        <dbReference type="EMBL" id="MBX61124.1"/>
    </source>
</evidence>
<sequence length="41" mass="5040">MRVSHLPNWIRFLYAQSHLWNQETIWSYKPFLVNSKCETTN</sequence>
<organism evidence="1">
    <name type="scientific">Rhizophora mucronata</name>
    <name type="common">Asiatic mangrove</name>
    <dbReference type="NCBI Taxonomy" id="61149"/>
    <lineage>
        <taxon>Eukaryota</taxon>
        <taxon>Viridiplantae</taxon>
        <taxon>Streptophyta</taxon>
        <taxon>Embryophyta</taxon>
        <taxon>Tracheophyta</taxon>
        <taxon>Spermatophyta</taxon>
        <taxon>Magnoliopsida</taxon>
        <taxon>eudicotyledons</taxon>
        <taxon>Gunneridae</taxon>
        <taxon>Pentapetalae</taxon>
        <taxon>rosids</taxon>
        <taxon>fabids</taxon>
        <taxon>Malpighiales</taxon>
        <taxon>Rhizophoraceae</taxon>
        <taxon>Rhizophora</taxon>
    </lineage>
</organism>
<protein>
    <submittedName>
        <fullName evidence="1">Uncharacterized protein</fullName>
    </submittedName>
</protein>
<dbReference type="AlphaFoldDB" id="A0A2P2Q2A4"/>
<dbReference type="EMBL" id="GGEC01080640">
    <property type="protein sequence ID" value="MBX61124.1"/>
    <property type="molecule type" value="Transcribed_RNA"/>
</dbReference>
<accession>A0A2P2Q2A4</accession>
<name>A0A2P2Q2A4_RHIMU</name>
<proteinExistence type="predicted"/>